<dbReference type="Proteomes" id="UP001596328">
    <property type="component" value="Unassembled WGS sequence"/>
</dbReference>
<dbReference type="PANTHER" id="PTHR30532:SF1">
    <property type="entry name" value="IRON(3+)-HYDROXAMATE-BINDING PROTEIN FHUD"/>
    <property type="match status" value="1"/>
</dbReference>
<keyword evidence="3" id="KW-0732">Signal</keyword>
<reference evidence="5 6" key="1">
    <citation type="journal article" date="2019" name="Int. J. Syst. Evol. Microbiol.">
        <title>The Global Catalogue of Microorganisms (GCM) 10K type strain sequencing project: providing services to taxonomists for standard genome sequencing and annotation.</title>
        <authorList>
            <consortium name="The Broad Institute Genomics Platform"/>
            <consortium name="The Broad Institute Genome Sequencing Center for Infectious Disease"/>
            <person name="Wu L."/>
            <person name="Ma J."/>
        </authorList>
    </citation>
    <scope>NUCLEOTIDE SEQUENCE [LARGE SCALE GENOMIC DNA]</scope>
    <source>
        <strain evidence="5 6">NBRC 111368</strain>
    </source>
</reference>
<evidence type="ECO:0000313" key="6">
    <source>
        <dbReference type="Proteomes" id="UP001596328"/>
    </source>
</evidence>
<dbReference type="Gene3D" id="3.40.50.1980">
    <property type="entry name" value="Nitrogenase molybdenum iron protein domain"/>
    <property type="match status" value="2"/>
</dbReference>
<evidence type="ECO:0000313" key="5">
    <source>
        <dbReference type="EMBL" id="MFC6723365.1"/>
    </source>
</evidence>
<evidence type="ECO:0000256" key="2">
    <source>
        <dbReference type="ARBA" id="ARBA00022448"/>
    </source>
</evidence>
<dbReference type="SUPFAM" id="SSF53807">
    <property type="entry name" value="Helical backbone' metal receptor"/>
    <property type="match status" value="1"/>
</dbReference>
<keyword evidence="6" id="KW-1185">Reference proteome</keyword>
<keyword evidence="2" id="KW-0813">Transport</keyword>
<dbReference type="EMBL" id="JBHSWU010000013">
    <property type="protein sequence ID" value="MFC6723365.1"/>
    <property type="molecule type" value="Genomic_DNA"/>
</dbReference>
<gene>
    <name evidence="5" type="ORF">ACFQE1_02925</name>
</gene>
<accession>A0ABD5RVT3</accession>
<evidence type="ECO:0000259" key="4">
    <source>
        <dbReference type="Pfam" id="PF01497"/>
    </source>
</evidence>
<evidence type="ECO:0000256" key="1">
    <source>
        <dbReference type="ARBA" id="ARBA00004196"/>
    </source>
</evidence>
<feature type="domain" description="Fe/B12 periplasmic-binding" evidence="4">
    <location>
        <begin position="93"/>
        <end position="280"/>
    </location>
</feature>
<dbReference type="InterPro" id="IPR002491">
    <property type="entry name" value="ABC_transptr_periplasmic_BD"/>
</dbReference>
<sequence length="337" mass="37912">MSPVGTVNFDGVPEEAVLYDAQVADHLVALGQQDRIVSLGFPDRYYTGFYEELPGVELDTSDLTAFYTDQLTLDKEILYELDGDVHHLDPIRWEGTFDAADIEEIKQNIAPFFCNRFSRAHGYQGDQPYEYYSLWELLDKYAQVYQVQSRSGALSQVRDGMLDLIRADLPPQEERPSVALVTYNHDEESFGPYRLNGPGFGKAHTRPLGANDALAEGTKSYASDYGNNYSMEAMLEFDPDVMIHNFDWTNVRERTEAFFDLGDHPVGGEITAVQNDRLYAGGTALQGPIFDLFQIELSAKQIYPDSFGQPPEPGKSVPAEDQLFDRQRVADVVNGEF</sequence>
<comment type="caution">
    <text evidence="5">The sequence shown here is derived from an EMBL/GenBank/DDBJ whole genome shotgun (WGS) entry which is preliminary data.</text>
</comment>
<dbReference type="PANTHER" id="PTHR30532">
    <property type="entry name" value="IRON III DICITRATE-BINDING PERIPLASMIC PROTEIN"/>
    <property type="match status" value="1"/>
</dbReference>
<evidence type="ECO:0000256" key="3">
    <source>
        <dbReference type="ARBA" id="ARBA00022729"/>
    </source>
</evidence>
<proteinExistence type="predicted"/>
<dbReference type="InterPro" id="IPR051313">
    <property type="entry name" value="Bact_iron-sidero_bind"/>
</dbReference>
<dbReference type="Pfam" id="PF01497">
    <property type="entry name" value="Peripla_BP_2"/>
    <property type="match status" value="1"/>
</dbReference>
<dbReference type="AlphaFoldDB" id="A0ABD5RVT3"/>
<protein>
    <submittedName>
        <fullName evidence="5">ABC transporter substrate-binding protein</fullName>
    </submittedName>
</protein>
<name>A0ABD5RVT3_9EURY</name>
<organism evidence="5 6">
    <name type="scientific">Halobium palmae</name>
    <dbReference type="NCBI Taxonomy" id="1776492"/>
    <lineage>
        <taxon>Archaea</taxon>
        <taxon>Methanobacteriati</taxon>
        <taxon>Methanobacteriota</taxon>
        <taxon>Stenosarchaea group</taxon>
        <taxon>Halobacteria</taxon>
        <taxon>Halobacteriales</taxon>
        <taxon>Haloferacaceae</taxon>
        <taxon>Halobium</taxon>
    </lineage>
</organism>
<comment type="subcellular location">
    <subcellularLocation>
        <location evidence="1">Cell envelope</location>
    </subcellularLocation>
</comment>